<reference evidence="2" key="1">
    <citation type="journal article" date="2014" name="Int. J. Syst. Evol. Microbiol.">
        <title>Complete genome sequence of Corynebacterium casei LMG S-19264T (=DSM 44701T), isolated from a smear-ripened cheese.</title>
        <authorList>
            <consortium name="US DOE Joint Genome Institute (JGI-PGF)"/>
            <person name="Walter F."/>
            <person name="Albersmeier A."/>
            <person name="Kalinowski J."/>
            <person name="Ruckert C."/>
        </authorList>
    </citation>
    <scope>NUCLEOTIDE SEQUENCE</scope>
    <source>
        <strain evidence="2">JCM 10088</strain>
    </source>
</reference>
<evidence type="ECO:0000313" key="3">
    <source>
        <dbReference type="Proteomes" id="UP000610960"/>
    </source>
</evidence>
<dbReference type="RefSeq" id="WP_188595881.1">
    <property type="nucleotide sequence ID" value="NZ_BMNL01000001.1"/>
</dbReference>
<protein>
    <recommendedName>
        <fullName evidence="1">Mut7-C RNAse domain-containing protein</fullName>
    </recommendedName>
</protein>
<keyword evidence="3" id="KW-1185">Reference proteome</keyword>
<gene>
    <name evidence="2" type="ORF">GCM10007981_05240</name>
</gene>
<dbReference type="Proteomes" id="UP000610960">
    <property type="component" value="Unassembled WGS sequence"/>
</dbReference>
<dbReference type="PANTHER" id="PTHR39081:SF1">
    <property type="entry name" value="MUT7-C RNASE DOMAIN-CONTAINING PROTEIN"/>
    <property type="match status" value="1"/>
</dbReference>
<name>A0A830GTZ7_9CREN</name>
<evidence type="ECO:0000313" key="2">
    <source>
        <dbReference type="EMBL" id="GGP19858.1"/>
    </source>
</evidence>
<organism evidence="2 3">
    <name type="scientific">Thermocladium modestius</name>
    <dbReference type="NCBI Taxonomy" id="62609"/>
    <lineage>
        <taxon>Archaea</taxon>
        <taxon>Thermoproteota</taxon>
        <taxon>Thermoprotei</taxon>
        <taxon>Thermoproteales</taxon>
        <taxon>Thermoproteaceae</taxon>
        <taxon>Thermocladium</taxon>
    </lineage>
</organism>
<accession>A0A830GTZ7</accession>
<proteinExistence type="predicted"/>
<dbReference type="OrthoDB" id="1266at2157"/>
<feature type="domain" description="Mut7-C RNAse" evidence="1">
    <location>
        <begin position="42"/>
        <end position="178"/>
    </location>
</feature>
<reference evidence="2" key="2">
    <citation type="submission" date="2020-09" db="EMBL/GenBank/DDBJ databases">
        <authorList>
            <person name="Sun Q."/>
            <person name="Ohkuma M."/>
        </authorList>
    </citation>
    <scope>NUCLEOTIDE SEQUENCE</scope>
    <source>
        <strain evidence="2">JCM 10088</strain>
    </source>
</reference>
<dbReference type="EMBL" id="BMNL01000001">
    <property type="protein sequence ID" value="GGP19858.1"/>
    <property type="molecule type" value="Genomic_DNA"/>
</dbReference>
<dbReference type="PANTHER" id="PTHR39081">
    <property type="entry name" value="MUT7-C DOMAIN-CONTAINING PROTEIN"/>
    <property type="match status" value="1"/>
</dbReference>
<comment type="caution">
    <text evidence="2">The sequence shown here is derived from an EMBL/GenBank/DDBJ whole genome shotgun (WGS) entry which is preliminary data.</text>
</comment>
<dbReference type="InterPro" id="IPR002782">
    <property type="entry name" value="Mut7-C_RNAse_dom"/>
</dbReference>
<evidence type="ECO:0000259" key="1">
    <source>
        <dbReference type="Pfam" id="PF01927"/>
    </source>
</evidence>
<sequence length="203" mass="22292">MVGSMMALIGMSKPRKQVFNPFHGDYFVAEANFCGTVEGAVYVDSMLGWLARWIRMLGRHAYYDSNYSDGFLSGVDGLVITRDVGLHRSRRSASLLLLTDDHAAWLAVASRVLGLGLSIDMRSTLCPECGGRLARVGRDEVAGRVPVGVAARHTDFFKCVDCGKIYWVGSHRIKIDAMLNKAMDISKRINSICIAGGTIFKID</sequence>
<dbReference type="Pfam" id="PF01927">
    <property type="entry name" value="Mut7-C"/>
    <property type="match status" value="1"/>
</dbReference>
<dbReference type="AlphaFoldDB" id="A0A830GTZ7"/>